<dbReference type="EMBL" id="AAIYPR010000002">
    <property type="protein sequence ID" value="ECJ5164001.1"/>
    <property type="molecule type" value="Genomic_DNA"/>
</dbReference>
<keyword evidence="2" id="KW-0808">Transferase</keyword>
<keyword evidence="1" id="KW-0963">Cytoplasm</keyword>
<evidence type="ECO:0000256" key="1">
    <source>
        <dbReference type="ARBA" id="ARBA00022490"/>
    </source>
</evidence>
<comment type="caution">
    <text evidence="5">The sequence shown here is derived from an EMBL/GenBank/DDBJ whole genome shotgun (WGS) entry which is preliminary data.</text>
</comment>
<dbReference type="InterPro" id="IPR003699">
    <property type="entry name" value="QueA"/>
</dbReference>
<keyword evidence="4" id="KW-0671">Queuosine biosynthesis</keyword>
<evidence type="ECO:0000256" key="2">
    <source>
        <dbReference type="ARBA" id="ARBA00022679"/>
    </source>
</evidence>
<dbReference type="InterPro" id="IPR010862">
    <property type="entry name" value="DUF1493"/>
</dbReference>
<dbReference type="PANTHER" id="PTHR30307:SF0">
    <property type="entry name" value="S-ADENOSYLMETHIONINE:TRNA RIBOSYLTRANSFERASE-ISOMERASE"/>
    <property type="match status" value="1"/>
</dbReference>
<keyword evidence="3" id="KW-0949">S-adenosyl-L-methionine</keyword>
<dbReference type="Pfam" id="PF07377">
    <property type="entry name" value="DUF1493"/>
    <property type="match status" value="1"/>
</dbReference>
<dbReference type="InterPro" id="IPR042119">
    <property type="entry name" value="QueA_dom2"/>
</dbReference>
<evidence type="ECO:0000313" key="5">
    <source>
        <dbReference type="EMBL" id="ECJ5164001.1"/>
    </source>
</evidence>
<dbReference type="SUPFAM" id="SSF111337">
    <property type="entry name" value="QueA-like"/>
    <property type="match status" value="1"/>
</dbReference>
<protein>
    <submittedName>
        <fullName evidence="5">DUF1493 family protein</fullName>
    </submittedName>
</protein>
<dbReference type="PANTHER" id="PTHR30307">
    <property type="entry name" value="S-ADENOSYLMETHIONINE:TRNA RIBOSYLTRANSFERASE-ISOMERASE"/>
    <property type="match status" value="1"/>
</dbReference>
<organism evidence="5">
    <name type="scientific">Salmonella enterica I</name>
    <dbReference type="NCBI Taxonomy" id="59201"/>
    <lineage>
        <taxon>Bacteria</taxon>
        <taxon>Pseudomonadati</taxon>
        <taxon>Pseudomonadota</taxon>
        <taxon>Gammaproteobacteria</taxon>
        <taxon>Enterobacterales</taxon>
        <taxon>Enterobacteriaceae</taxon>
        <taxon>Salmonella</taxon>
    </lineage>
</organism>
<evidence type="ECO:0000256" key="4">
    <source>
        <dbReference type="ARBA" id="ARBA00022785"/>
    </source>
</evidence>
<gene>
    <name evidence="5" type="ORF">E2856_02715</name>
</gene>
<dbReference type="GO" id="GO:0008616">
    <property type="term" value="P:tRNA queuosine(34) biosynthetic process"/>
    <property type="evidence" value="ECO:0007669"/>
    <property type="project" value="UniProtKB-KW"/>
</dbReference>
<dbReference type="Gene3D" id="3.40.1780.10">
    <property type="entry name" value="QueA-like"/>
    <property type="match status" value="1"/>
</dbReference>
<dbReference type="GO" id="GO:0051075">
    <property type="term" value="F:S-adenosylmethionine:tRNA ribosyltransferase-isomerase activity"/>
    <property type="evidence" value="ECO:0007669"/>
    <property type="project" value="TreeGrafter"/>
</dbReference>
<evidence type="ECO:0000256" key="3">
    <source>
        <dbReference type="ARBA" id="ARBA00022691"/>
    </source>
</evidence>
<sequence length="271" mass="31603">MLTEKYDFRITDQMTIPLRPHWIANDSYREKCKMLVLNRSKGEIHKVDFSKVTDYIKEGDVICFNDSTIINYMFICKTRRNRLIKIVLEGFLPNNRVIISGLLKERLNANDVFYLVDNPEISIKVEQKFSEESQYRAVVENHDALICYLASHGERLDEYVDSSLFYKYPDAYRSVFSKKYGSLDVDKGNFSITTYYPPEPPLKHLLNPFRKNDIPQAPEFTIGMLIASARAGRWLYELIHAWGLLSVLHHHGAHNVYYVKCTRTIKIPSLP</sequence>
<dbReference type="AlphaFoldDB" id="A0A5Y3XI17"/>
<dbReference type="Gene3D" id="2.40.10.240">
    <property type="entry name" value="QueA-like"/>
    <property type="match status" value="1"/>
</dbReference>
<dbReference type="InterPro" id="IPR036100">
    <property type="entry name" value="QueA_sf"/>
</dbReference>
<dbReference type="InterPro" id="IPR042118">
    <property type="entry name" value="QueA_dom1"/>
</dbReference>
<reference evidence="5" key="1">
    <citation type="submission" date="2019-03" db="EMBL/GenBank/DDBJ databases">
        <authorList>
            <person name="Ashton P.M."/>
            <person name="Dallman T."/>
            <person name="Nair S."/>
            <person name="De Pinna E."/>
            <person name="Peters T."/>
            <person name="Grant K."/>
        </authorList>
    </citation>
    <scope>NUCLEOTIDE SEQUENCE</scope>
    <source>
        <strain evidence="5">702933</strain>
    </source>
</reference>
<proteinExistence type="predicted"/>
<accession>A0A5Y3XI17</accession>
<name>A0A5Y3XI17_SALET</name>